<dbReference type="Gene3D" id="3.90.550.50">
    <property type="match status" value="2"/>
</dbReference>
<dbReference type="GO" id="GO:0000139">
    <property type="term" value="C:Golgi membrane"/>
    <property type="evidence" value="ECO:0007669"/>
    <property type="project" value="UniProtKB-SubCell"/>
</dbReference>
<feature type="transmembrane region" description="Helical" evidence="10">
    <location>
        <begin position="9"/>
        <end position="30"/>
    </location>
</feature>
<evidence type="ECO:0000256" key="2">
    <source>
        <dbReference type="ARBA" id="ARBA00008661"/>
    </source>
</evidence>
<comment type="similarity">
    <text evidence="2 10">Belongs to the glycosyltransferase 31 family.</text>
</comment>
<dbReference type="RefSeq" id="XP_025829420.1">
    <property type="nucleotide sequence ID" value="XM_025973635.1"/>
</dbReference>
<dbReference type="GO" id="GO:0008194">
    <property type="term" value="F:UDP-glycosyltransferase activity"/>
    <property type="evidence" value="ECO:0007669"/>
    <property type="project" value="TreeGrafter"/>
</dbReference>
<evidence type="ECO:0000256" key="7">
    <source>
        <dbReference type="ARBA" id="ARBA00022989"/>
    </source>
</evidence>
<keyword evidence="7 10" id="KW-1133">Transmembrane helix</keyword>
<organism evidence="11 12">
    <name type="scientific">Agrilus planipennis</name>
    <name type="common">Emerald ash borer</name>
    <name type="synonym">Agrilus marcopoli</name>
    <dbReference type="NCBI Taxonomy" id="224129"/>
    <lineage>
        <taxon>Eukaryota</taxon>
        <taxon>Metazoa</taxon>
        <taxon>Ecdysozoa</taxon>
        <taxon>Arthropoda</taxon>
        <taxon>Hexapoda</taxon>
        <taxon>Insecta</taxon>
        <taxon>Pterygota</taxon>
        <taxon>Neoptera</taxon>
        <taxon>Endopterygota</taxon>
        <taxon>Coleoptera</taxon>
        <taxon>Polyphaga</taxon>
        <taxon>Elateriformia</taxon>
        <taxon>Buprestoidea</taxon>
        <taxon>Buprestidae</taxon>
        <taxon>Agrilinae</taxon>
        <taxon>Agrilus</taxon>
    </lineage>
</organism>
<keyword evidence="9 10" id="KW-0472">Membrane</keyword>
<evidence type="ECO:0000313" key="12">
    <source>
        <dbReference type="RefSeq" id="XP_018319567.1"/>
    </source>
</evidence>
<dbReference type="Pfam" id="PF01762">
    <property type="entry name" value="Galactosyl_T"/>
    <property type="match status" value="1"/>
</dbReference>
<dbReference type="AlphaFoldDB" id="A0A1W4WGH9"/>
<name>A0A1W4WGH9_AGRPL</name>
<sequence length="368" mass="44073">MHPNKVKKYFYFVICAVVVSYMSGLFLYILEEDYSKDFKYPFDVDINLLVNQLRQKEVPDVAPINTYNYDYIYSCSQKCKLEDPLYTQGIRLVYLIKSAPHNNNKRLAIRNSWGFERRFSDVEIKTVFLLGITSNEILQRKIKEESSTFNDIIQANYIDSYFNNTVKTMMGFKWAITYCNESKFYMFVDDDYYVSTKNVLRFVRNPANYPQYLKEYLQTLPKVKLPFIRRKRQNINFELPEDVKLYAGYVIVSKPQRFITSKWYVSLEEYPYNKWPPYVTAGAYVLSREALLQMYYASFYTKHFRFDDIYLALVAKKVDIEPFHCDEFHFYRKKYEPKEYQYTIASHGFNNPEELLQIWTNQKSLGNA</sequence>
<evidence type="ECO:0000256" key="9">
    <source>
        <dbReference type="ARBA" id="ARBA00023136"/>
    </source>
</evidence>
<keyword evidence="4" id="KW-0808">Transferase</keyword>
<keyword evidence="8 10" id="KW-0333">Golgi apparatus</keyword>
<evidence type="ECO:0000313" key="11">
    <source>
        <dbReference type="Proteomes" id="UP000192223"/>
    </source>
</evidence>
<evidence type="ECO:0000313" key="13">
    <source>
        <dbReference type="RefSeq" id="XP_025829420.1"/>
    </source>
</evidence>
<keyword evidence="3 10" id="KW-0328">Glycosyltransferase</keyword>
<dbReference type="EC" id="2.4.1.-" evidence="10"/>
<evidence type="ECO:0000256" key="6">
    <source>
        <dbReference type="ARBA" id="ARBA00022968"/>
    </source>
</evidence>
<keyword evidence="6 10" id="KW-0735">Signal-anchor</keyword>
<dbReference type="GeneID" id="108733038"/>
<gene>
    <name evidence="12" type="primary">LOC108733038</name>
    <name evidence="13" type="synonym">LOC112904194</name>
</gene>
<keyword evidence="11" id="KW-1185">Reference proteome</keyword>
<dbReference type="KEGG" id="apln:108733038"/>
<dbReference type="PANTHER" id="PTHR11214:SF349">
    <property type="entry name" value="BETA-1,3-GALACTOSYLTRANSFERASE BRN"/>
    <property type="match status" value="1"/>
</dbReference>
<evidence type="ECO:0000256" key="10">
    <source>
        <dbReference type="RuleBase" id="RU363063"/>
    </source>
</evidence>
<dbReference type="RefSeq" id="XP_018319567.1">
    <property type="nucleotide sequence ID" value="XM_018464065.1"/>
</dbReference>
<evidence type="ECO:0000256" key="1">
    <source>
        <dbReference type="ARBA" id="ARBA00004323"/>
    </source>
</evidence>
<accession>A0A1W4WGH9</accession>
<dbReference type="OrthoDB" id="5957813at2759"/>
<dbReference type="PANTHER" id="PTHR11214">
    <property type="entry name" value="BETA-1,3-N-ACETYLGLUCOSAMINYLTRANSFERASE"/>
    <property type="match status" value="1"/>
</dbReference>
<comment type="subcellular location">
    <subcellularLocation>
        <location evidence="1 10">Golgi apparatus membrane</location>
        <topology evidence="1 10">Single-pass type II membrane protein</topology>
    </subcellularLocation>
</comment>
<dbReference type="KEGG" id="apln:112904194"/>
<dbReference type="STRING" id="224129.A0A1W4WGH9"/>
<dbReference type="InterPro" id="IPR002659">
    <property type="entry name" value="Glyco_trans_31"/>
</dbReference>
<evidence type="ECO:0000256" key="8">
    <source>
        <dbReference type="ARBA" id="ARBA00023034"/>
    </source>
</evidence>
<dbReference type="GO" id="GO:0006493">
    <property type="term" value="P:protein O-linked glycosylation"/>
    <property type="evidence" value="ECO:0007669"/>
    <property type="project" value="TreeGrafter"/>
</dbReference>
<reference evidence="12 13" key="1">
    <citation type="submission" date="2025-04" db="UniProtKB">
        <authorList>
            <consortium name="RefSeq"/>
        </authorList>
    </citation>
    <scope>IDENTIFICATION</scope>
    <source>
        <tissue evidence="12 13">Entire body</tissue>
    </source>
</reference>
<protein>
    <recommendedName>
        <fullName evidence="10">Hexosyltransferase</fullName>
        <ecNumber evidence="10">2.4.1.-</ecNumber>
    </recommendedName>
</protein>
<proteinExistence type="inferred from homology"/>
<keyword evidence="5 10" id="KW-0812">Transmembrane</keyword>
<evidence type="ECO:0000256" key="4">
    <source>
        <dbReference type="ARBA" id="ARBA00022679"/>
    </source>
</evidence>
<evidence type="ECO:0000256" key="3">
    <source>
        <dbReference type="ARBA" id="ARBA00022676"/>
    </source>
</evidence>
<evidence type="ECO:0000256" key="5">
    <source>
        <dbReference type="ARBA" id="ARBA00022692"/>
    </source>
</evidence>
<dbReference type="Proteomes" id="UP000192223">
    <property type="component" value="Unplaced"/>
</dbReference>
<dbReference type="GO" id="GO:0016758">
    <property type="term" value="F:hexosyltransferase activity"/>
    <property type="evidence" value="ECO:0007669"/>
    <property type="project" value="InterPro"/>
</dbReference>